<comment type="similarity">
    <text evidence="1">Belongs to the SEN15 family.</text>
</comment>
<keyword evidence="2" id="KW-0819">tRNA processing</keyword>
<proteinExistence type="inferred from homology"/>
<dbReference type="InterPro" id="IPR042777">
    <property type="entry name" value="Sen15_fungi"/>
</dbReference>
<dbReference type="SUPFAM" id="SSF53032">
    <property type="entry name" value="tRNA-intron endonuclease catalytic domain-like"/>
    <property type="match status" value="1"/>
</dbReference>
<comment type="caution">
    <text evidence="4">The sequence shown here is derived from an EMBL/GenBank/DDBJ whole genome shotgun (WGS) entry which is preliminary data.</text>
</comment>
<reference evidence="4" key="1">
    <citation type="journal article" date="2020" name="bioRxiv">
        <title>Historical genomics reveals the evolutionary mechanisms behind multiple outbreaks of the host-specific coffee wilt pathogen Fusarium xylarioides.</title>
        <authorList>
            <person name="Peck D."/>
            <person name="Nowell R.W."/>
            <person name="Flood J."/>
            <person name="Ryan M.J."/>
            <person name="Barraclough T.G."/>
        </authorList>
    </citation>
    <scope>NUCLEOTIDE SEQUENCE</scope>
    <source>
        <strain evidence="4">IMI 127659i</strain>
    </source>
</reference>
<dbReference type="GO" id="GO:0000379">
    <property type="term" value="P:tRNA-type intron splice site recognition and cleavage"/>
    <property type="evidence" value="ECO:0007669"/>
    <property type="project" value="InterPro"/>
</dbReference>
<evidence type="ECO:0000313" key="5">
    <source>
        <dbReference type="Proteomes" id="UP000750502"/>
    </source>
</evidence>
<dbReference type="GO" id="GO:0000214">
    <property type="term" value="C:tRNA-intron endonuclease complex"/>
    <property type="evidence" value="ECO:0007669"/>
    <property type="project" value="InterPro"/>
</dbReference>
<gene>
    <name evidence="4" type="ORF">H9Q72_014415</name>
</gene>
<protein>
    <recommendedName>
        <fullName evidence="3">tRNA-splicing endonuclease subunit Sen15 domain-containing protein</fullName>
    </recommendedName>
</protein>
<dbReference type="AlphaFoldDB" id="A0A9P7L155"/>
<dbReference type="Proteomes" id="UP000750502">
    <property type="component" value="Unassembled WGS sequence"/>
</dbReference>
<reference evidence="4" key="2">
    <citation type="submission" date="2020-10" db="EMBL/GenBank/DDBJ databases">
        <authorList>
            <person name="Peck L.D."/>
            <person name="Nowell R.W."/>
            <person name="Flood J."/>
            <person name="Ryan M.J."/>
            <person name="Barraclough T.G."/>
        </authorList>
    </citation>
    <scope>NUCLEOTIDE SEQUENCE</scope>
    <source>
        <strain evidence="4">IMI 127659i</strain>
    </source>
</reference>
<dbReference type="GO" id="GO:0003676">
    <property type="term" value="F:nucleic acid binding"/>
    <property type="evidence" value="ECO:0007669"/>
    <property type="project" value="InterPro"/>
</dbReference>
<feature type="domain" description="tRNA-splicing endonuclease subunit Sen15" evidence="3">
    <location>
        <begin position="28"/>
        <end position="148"/>
    </location>
</feature>
<evidence type="ECO:0000256" key="1">
    <source>
        <dbReference type="ARBA" id="ARBA00006091"/>
    </source>
</evidence>
<dbReference type="Gene3D" id="3.40.1350.10">
    <property type="match status" value="1"/>
</dbReference>
<dbReference type="GO" id="GO:0000213">
    <property type="term" value="F:tRNA-intron lyase activity"/>
    <property type="evidence" value="ECO:0007669"/>
    <property type="project" value="TreeGrafter"/>
</dbReference>
<dbReference type="EMBL" id="JADFTT010001239">
    <property type="protein sequence ID" value="KAG5757441.1"/>
    <property type="molecule type" value="Genomic_DNA"/>
</dbReference>
<dbReference type="OrthoDB" id="10002170at2759"/>
<dbReference type="InterPro" id="IPR011856">
    <property type="entry name" value="tRNA_endonuc-like_dom_sf"/>
</dbReference>
<accession>A0A9P7L155</accession>
<evidence type="ECO:0000256" key="2">
    <source>
        <dbReference type="ARBA" id="ARBA00022694"/>
    </source>
</evidence>
<dbReference type="Pfam" id="PF09631">
    <property type="entry name" value="Sen15"/>
    <property type="match status" value="1"/>
</dbReference>
<dbReference type="PANTHER" id="PTHR28518">
    <property type="entry name" value="TRNA-SPLICING ENDONUCLEASE SUBUNIT SEN15"/>
    <property type="match status" value="1"/>
</dbReference>
<evidence type="ECO:0000259" key="3">
    <source>
        <dbReference type="Pfam" id="PF09631"/>
    </source>
</evidence>
<name>A0A9P7L155_9HYPO</name>
<keyword evidence="5" id="KW-1185">Reference proteome</keyword>
<sequence length="148" mass="17080">MDIVQGSAIVMLDMDPSSDPVSNVTSAVVYNLQYQHDWVSLKVHETTAQRPLIRGLPPKRLYTHPDDQIAALERERTTGEPMNQTPELEWVLAVHPEEKWSIKRFSEMFDSIKRNGPREKRLVLATVHNDSTVVYYLMHEGMVKPRQN</sequence>
<organism evidence="4 5">
    <name type="scientific">Fusarium xylarioides</name>
    <dbReference type="NCBI Taxonomy" id="221167"/>
    <lineage>
        <taxon>Eukaryota</taxon>
        <taxon>Fungi</taxon>
        <taxon>Dikarya</taxon>
        <taxon>Ascomycota</taxon>
        <taxon>Pezizomycotina</taxon>
        <taxon>Sordariomycetes</taxon>
        <taxon>Hypocreomycetidae</taxon>
        <taxon>Hypocreales</taxon>
        <taxon>Nectriaceae</taxon>
        <taxon>Fusarium</taxon>
        <taxon>Fusarium fujikuroi species complex</taxon>
    </lineage>
</organism>
<dbReference type="InterPro" id="IPR036167">
    <property type="entry name" value="tRNA_intron_Endo_cat-like_sf"/>
</dbReference>
<evidence type="ECO:0000313" key="4">
    <source>
        <dbReference type="EMBL" id="KAG5757441.1"/>
    </source>
</evidence>
<dbReference type="PANTHER" id="PTHR28518:SF1">
    <property type="entry name" value="TRNA-SPLICING ENDONUCLEASE SUBUNIT SEN15"/>
    <property type="match status" value="1"/>
</dbReference>
<dbReference type="InterPro" id="IPR018593">
    <property type="entry name" value="tRNA-endonuc_su_Sen15"/>
</dbReference>